<dbReference type="InterPro" id="IPR036409">
    <property type="entry name" value="Aldolase_II/adducin_N_sf"/>
</dbReference>
<comment type="caution">
    <text evidence="4">The sequence shown here is derived from an EMBL/GenBank/DDBJ whole genome shotgun (WGS) entry which is preliminary data.</text>
</comment>
<dbReference type="InterPro" id="IPR013454">
    <property type="entry name" value="Bifunc_RhaD/ADH"/>
</dbReference>
<evidence type="ECO:0000313" key="4">
    <source>
        <dbReference type="EMBL" id="MFC4640340.1"/>
    </source>
</evidence>
<protein>
    <submittedName>
        <fullName evidence="4">Bifunctional aldolase/short-chain dehydrogenase</fullName>
    </submittedName>
</protein>
<evidence type="ECO:0000313" key="5">
    <source>
        <dbReference type="Proteomes" id="UP001595952"/>
    </source>
</evidence>
<comment type="similarity">
    <text evidence="1">Belongs to the short-chain dehydrogenases/reductases (SDR) family.</text>
</comment>
<keyword evidence="2" id="KW-0560">Oxidoreductase</keyword>
<dbReference type="SUPFAM" id="SSF51735">
    <property type="entry name" value="NAD(P)-binding Rossmann-fold domains"/>
    <property type="match status" value="1"/>
</dbReference>
<dbReference type="PANTHER" id="PTHR43669:SF8">
    <property type="entry name" value="SHORT-CHAIN TYPE DEHYDROGENASE_REDUCTASE-RELATED"/>
    <property type="match status" value="1"/>
</dbReference>
<sequence length="694" mass="74729">MTATQTKTIIQNRWNDAEAPQSDGLAALTYRSNLLGADRTLVNIYGGNTSTKSVEKDHLGRDVTVLWVKGSGSDIASITDRGFAGLKLDEVLPLFDRPEMSDEEMTAYLERTTFEPGRPRQSIETLLHAFVPAKHVDHTHPDAIIGIACTPNGPDIMREIYGERAAWVDYIRPGFTLSQQIGAAVRNNPNLEAVVMGKHGLVTWGDTAKESYGTTLRIIGEAQAYLDARQEAQPFGGQQVPSLPDEEANALLAEVLPVLRGAMKGVGPVILNVDRSPEVMEFVNSKAAAQLSQVGAACPDHLVHTKRTPLFLNWTPDQGKDALLTAARDSVEQFKAEYAEYFEQNKCEGDVMFTPSPRVVLIPGLGMVNSGPDAQGADVSRQLYLRAIQVMKSASSLGGFVSLTAAESYAVEYWPLELYKLAQKPAPKVLEGHVALVTGAASGIGRAIARRLAQDGAHVVIADLNAEGGQQVAQEIIQERGYGRAASTGMNVTSEEQVQAAYQTAILRYGGVDIVVNNAGIASSAPIEETSLEMWNKNQSILSTGYFLVAREAFKILKAQNTGGNLVFIGSKNSLAAGKNAAAYSTAKAAEIHLARCLAEEGGAHGIRVNSVLPDSVLSGSAIWDGKWRAERAATYGIREDQLEDFYRQRNTLKVNILPEDIAEATYYFATPAASKTTGGILTVDGGVPIAYVR</sequence>
<dbReference type="NCBIfam" id="NF006189">
    <property type="entry name" value="PRK08324.1-3"/>
    <property type="match status" value="1"/>
</dbReference>
<feature type="domain" description="Class II aldolase/adducin N-terminal" evidence="3">
    <location>
        <begin position="27"/>
        <end position="226"/>
    </location>
</feature>
<dbReference type="EMBL" id="JBHSEI010000015">
    <property type="protein sequence ID" value="MFC4640340.1"/>
    <property type="molecule type" value="Genomic_DNA"/>
</dbReference>
<dbReference type="PRINTS" id="PR00080">
    <property type="entry name" value="SDRFAMILY"/>
</dbReference>
<dbReference type="PRINTS" id="PR00081">
    <property type="entry name" value="GDHRDH"/>
</dbReference>
<keyword evidence="5" id="KW-1185">Reference proteome</keyword>
<dbReference type="SUPFAM" id="SSF53639">
    <property type="entry name" value="AraD/HMP-PK domain-like"/>
    <property type="match status" value="1"/>
</dbReference>
<evidence type="ECO:0000256" key="2">
    <source>
        <dbReference type="ARBA" id="ARBA00023002"/>
    </source>
</evidence>
<gene>
    <name evidence="4" type="ORF">ACFO0D_18580</name>
</gene>
<reference evidence="5" key="1">
    <citation type="journal article" date="2019" name="Int. J. Syst. Evol. Microbiol.">
        <title>The Global Catalogue of Microorganisms (GCM) 10K type strain sequencing project: providing services to taxonomists for standard genome sequencing and annotation.</title>
        <authorList>
            <consortium name="The Broad Institute Genomics Platform"/>
            <consortium name="The Broad Institute Genome Sequencing Center for Infectious Disease"/>
            <person name="Wu L."/>
            <person name="Ma J."/>
        </authorList>
    </citation>
    <scope>NUCLEOTIDE SEQUENCE [LARGE SCALE GENOMIC DNA]</scope>
    <source>
        <strain evidence="5">CCUG 55995</strain>
    </source>
</reference>
<dbReference type="SMART" id="SM01007">
    <property type="entry name" value="Aldolase_II"/>
    <property type="match status" value="1"/>
</dbReference>
<accession>A0ABV9IG19</accession>
<dbReference type="InterPro" id="IPR001303">
    <property type="entry name" value="Aldolase_II/adducin_N"/>
</dbReference>
<dbReference type="NCBIfam" id="TIGR02632">
    <property type="entry name" value="RhaD_aldol-ADH"/>
    <property type="match status" value="1"/>
</dbReference>
<name>A0ABV9IG19_9DEIO</name>
<dbReference type="InterPro" id="IPR002347">
    <property type="entry name" value="SDR_fam"/>
</dbReference>
<proteinExistence type="inferred from homology"/>
<evidence type="ECO:0000259" key="3">
    <source>
        <dbReference type="SMART" id="SM01007"/>
    </source>
</evidence>
<dbReference type="Pfam" id="PF00596">
    <property type="entry name" value="Aldolase_II"/>
    <property type="match status" value="1"/>
</dbReference>
<organism evidence="4 5">
    <name type="scientific">Deinococcus hohokamensis</name>
    <dbReference type="NCBI Taxonomy" id="309883"/>
    <lineage>
        <taxon>Bacteria</taxon>
        <taxon>Thermotogati</taxon>
        <taxon>Deinococcota</taxon>
        <taxon>Deinococci</taxon>
        <taxon>Deinococcales</taxon>
        <taxon>Deinococcaceae</taxon>
        <taxon>Deinococcus</taxon>
    </lineage>
</organism>
<dbReference type="Gene3D" id="3.40.50.720">
    <property type="entry name" value="NAD(P)-binding Rossmann-like Domain"/>
    <property type="match status" value="1"/>
</dbReference>
<evidence type="ECO:0000256" key="1">
    <source>
        <dbReference type="ARBA" id="ARBA00006484"/>
    </source>
</evidence>
<dbReference type="RefSeq" id="WP_380063316.1">
    <property type="nucleotide sequence ID" value="NZ_JBHSEI010000015.1"/>
</dbReference>
<dbReference type="Gene3D" id="3.40.225.10">
    <property type="entry name" value="Class II aldolase/adducin N-terminal domain"/>
    <property type="match status" value="1"/>
</dbReference>
<dbReference type="CDD" id="cd08943">
    <property type="entry name" value="R1PA_ADH_SDR_c"/>
    <property type="match status" value="1"/>
</dbReference>
<dbReference type="Proteomes" id="UP001595952">
    <property type="component" value="Unassembled WGS sequence"/>
</dbReference>
<dbReference type="InterPro" id="IPR036291">
    <property type="entry name" value="NAD(P)-bd_dom_sf"/>
</dbReference>
<dbReference type="NCBIfam" id="NF006190">
    <property type="entry name" value="PRK08324.1-4"/>
    <property type="match status" value="1"/>
</dbReference>
<dbReference type="Pfam" id="PF13561">
    <property type="entry name" value="adh_short_C2"/>
    <property type="match status" value="1"/>
</dbReference>
<dbReference type="PANTHER" id="PTHR43669">
    <property type="entry name" value="5-KETO-D-GLUCONATE 5-REDUCTASE"/>
    <property type="match status" value="1"/>
</dbReference>